<evidence type="ECO:0000259" key="1">
    <source>
        <dbReference type="PROSITE" id="PS50112"/>
    </source>
</evidence>
<sequence length="903" mass="97430">MSGLMGDTGIVHEAVTELTLSAGSAIVWTFDPRTAAITWTPGLDALIGLAGAEDDQVRARLAQLVRPLVTAAGTDPAWQGYELEQPCPLPDGTVRRIRFRARVSALSDNRTLIGVATDLSSGHDKRQELSDRYRLLVDLTPDAIVVHQAGRLVYANPATVRFARAASASDMVGRPIVDFVHPDSLPDLLERISQLDEPGATSGASDTVLLRVDGTTITVESVAVRITWEGTPAYQVIMRDVSAQKAAEAALRYQAALVAHVSDALIATTEHGIVTSWNPSAELVYGHHAYEAIGQPIDQLVGAPLDPAVILGAGGVVQAVHRGTDGRLRAVRVSVASMDGGYVLICADETARRRAEQHFTSVVAAIEEGVVVTGATGRIESVNPAAERILGVTGQDVVGLASSLAELYDENGARLPQLRYPTAYTRRTGQPRNGQIVCATKPDGSRVWLSVSCRALNPDDEPPLAVVVSMTDITERRMIDGRREYEATHDALTGLYNRTVAIARLNPAQRVRRSGSTAVLFIDLDKFKVINDSLGHAIGDKVLQIVGTRLCGSTREDDIVGRLGGDEFVVIAHDISGPEAATGLAEHIRTELNRPVAVDGRRLHIDASVGIVIAGEDDGRQGDELLRDADLAMYQAKTKGRGRHAFFDVDLRERTHRRLQLEQDLREAPRRGQLWLAYQPIVDLRTGETTTVEALLRWNHPRYGLISPAEFIPLAEDSDLINLIGGHMLRMATEEILGPRQRYPGLQLTVNLSARQLDDPALVPAVREASQVSGLPPSAMCLEITESALMLDPTAAGRTLAAVRELGARLAIDDFGTGYSSLAQLMTLPLDTLKIDRTFVSGLGESRDAEAIVTSIIAMAHAVDLTVVAEGVEHEHQLEILRELGCDLAQGYHLGRPVPADQL</sequence>
<evidence type="ECO:0000259" key="3">
    <source>
        <dbReference type="PROSITE" id="PS50887"/>
    </source>
</evidence>
<dbReference type="InterPro" id="IPR035965">
    <property type="entry name" value="PAS-like_dom_sf"/>
</dbReference>
<dbReference type="PANTHER" id="PTHR44757:SF2">
    <property type="entry name" value="BIOFILM ARCHITECTURE MAINTENANCE PROTEIN MBAA"/>
    <property type="match status" value="1"/>
</dbReference>
<gene>
    <name evidence="4" type="ORF">BLA60_02320</name>
</gene>
<dbReference type="Gene3D" id="3.20.20.450">
    <property type="entry name" value="EAL domain"/>
    <property type="match status" value="1"/>
</dbReference>
<comment type="caution">
    <text evidence="4">The sequence shown here is derived from an EMBL/GenBank/DDBJ whole genome shotgun (WGS) entry which is preliminary data.</text>
</comment>
<dbReference type="InterPro" id="IPR035919">
    <property type="entry name" value="EAL_sf"/>
</dbReference>
<feature type="domain" description="GGDEF" evidence="3">
    <location>
        <begin position="515"/>
        <end position="649"/>
    </location>
</feature>
<keyword evidence="5" id="KW-1185">Reference proteome</keyword>
<organism evidence="4 5">
    <name type="scientific">Actinophytocola xinjiangensis</name>
    <dbReference type="NCBI Taxonomy" id="485602"/>
    <lineage>
        <taxon>Bacteria</taxon>
        <taxon>Bacillati</taxon>
        <taxon>Actinomycetota</taxon>
        <taxon>Actinomycetes</taxon>
        <taxon>Pseudonocardiales</taxon>
        <taxon>Pseudonocardiaceae</taxon>
    </lineage>
</organism>
<dbReference type="Gene3D" id="3.30.450.20">
    <property type="entry name" value="PAS domain"/>
    <property type="match status" value="3"/>
</dbReference>
<dbReference type="NCBIfam" id="TIGR00229">
    <property type="entry name" value="sensory_box"/>
    <property type="match status" value="3"/>
</dbReference>
<dbReference type="EMBL" id="MSIF01000001">
    <property type="protein sequence ID" value="OLF14032.1"/>
    <property type="molecule type" value="Genomic_DNA"/>
</dbReference>
<dbReference type="InterPro" id="IPR001633">
    <property type="entry name" value="EAL_dom"/>
</dbReference>
<dbReference type="InterPro" id="IPR029787">
    <property type="entry name" value="Nucleotide_cyclase"/>
</dbReference>
<feature type="domain" description="PAS" evidence="1">
    <location>
        <begin position="355"/>
        <end position="411"/>
    </location>
</feature>
<dbReference type="Pfam" id="PF13426">
    <property type="entry name" value="PAS_9"/>
    <property type="match status" value="2"/>
</dbReference>
<dbReference type="GO" id="GO:0016301">
    <property type="term" value="F:kinase activity"/>
    <property type="evidence" value="ECO:0007669"/>
    <property type="project" value="UniProtKB-KW"/>
</dbReference>
<dbReference type="InterPro" id="IPR052155">
    <property type="entry name" value="Biofilm_reg_signaling"/>
</dbReference>
<dbReference type="InterPro" id="IPR013767">
    <property type="entry name" value="PAS_fold"/>
</dbReference>
<dbReference type="NCBIfam" id="TIGR00254">
    <property type="entry name" value="GGDEF"/>
    <property type="match status" value="1"/>
</dbReference>
<dbReference type="InterPro" id="IPR000014">
    <property type="entry name" value="PAS"/>
</dbReference>
<evidence type="ECO:0000313" key="5">
    <source>
        <dbReference type="Proteomes" id="UP000185696"/>
    </source>
</evidence>
<dbReference type="SMART" id="SM00052">
    <property type="entry name" value="EAL"/>
    <property type="match status" value="1"/>
</dbReference>
<dbReference type="Pfam" id="PF00563">
    <property type="entry name" value="EAL"/>
    <property type="match status" value="1"/>
</dbReference>
<evidence type="ECO:0000259" key="2">
    <source>
        <dbReference type="PROSITE" id="PS50883"/>
    </source>
</evidence>
<dbReference type="Pfam" id="PF00989">
    <property type="entry name" value="PAS"/>
    <property type="match status" value="1"/>
</dbReference>
<dbReference type="PANTHER" id="PTHR44757">
    <property type="entry name" value="DIGUANYLATE CYCLASE DGCP"/>
    <property type="match status" value="1"/>
</dbReference>
<dbReference type="PROSITE" id="PS50887">
    <property type="entry name" value="GGDEF"/>
    <property type="match status" value="1"/>
</dbReference>
<dbReference type="Proteomes" id="UP000185696">
    <property type="component" value="Unassembled WGS sequence"/>
</dbReference>
<keyword evidence="4" id="KW-0808">Transferase</keyword>
<dbReference type="SUPFAM" id="SSF55785">
    <property type="entry name" value="PYP-like sensor domain (PAS domain)"/>
    <property type="match status" value="3"/>
</dbReference>
<dbReference type="Pfam" id="PF00990">
    <property type="entry name" value="GGDEF"/>
    <property type="match status" value="1"/>
</dbReference>
<dbReference type="InterPro" id="IPR000160">
    <property type="entry name" value="GGDEF_dom"/>
</dbReference>
<dbReference type="PROSITE" id="PS50112">
    <property type="entry name" value="PAS"/>
    <property type="match status" value="1"/>
</dbReference>
<dbReference type="PROSITE" id="PS50883">
    <property type="entry name" value="EAL"/>
    <property type="match status" value="1"/>
</dbReference>
<dbReference type="InterPro" id="IPR043128">
    <property type="entry name" value="Rev_trsase/Diguanyl_cyclase"/>
</dbReference>
<dbReference type="SUPFAM" id="SSF55073">
    <property type="entry name" value="Nucleotide cyclase"/>
    <property type="match status" value="1"/>
</dbReference>
<dbReference type="Gene3D" id="3.30.70.270">
    <property type="match status" value="1"/>
</dbReference>
<dbReference type="GO" id="GO:0006355">
    <property type="term" value="P:regulation of DNA-templated transcription"/>
    <property type="evidence" value="ECO:0007669"/>
    <property type="project" value="InterPro"/>
</dbReference>
<dbReference type="CDD" id="cd01949">
    <property type="entry name" value="GGDEF"/>
    <property type="match status" value="1"/>
</dbReference>
<dbReference type="OrthoDB" id="23692at2"/>
<feature type="domain" description="EAL" evidence="2">
    <location>
        <begin position="658"/>
        <end position="903"/>
    </location>
</feature>
<proteinExistence type="predicted"/>
<accession>A0A7Z1B1K3</accession>
<dbReference type="SUPFAM" id="SSF141868">
    <property type="entry name" value="EAL domain-like"/>
    <property type="match status" value="1"/>
</dbReference>
<dbReference type="SMART" id="SM00267">
    <property type="entry name" value="GGDEF"/>
    <property type="match status" value="1"/>
</dbReference>
<dbReference type="SMART" id="SM00091">
    <property type="entry name" value="PAS"/>
    <property type="match status" value="3"/>
</dbReference>
<evidence type="ECO:0000313" key="4">
    <source>
        <dbReference type="EMBL" id="OLF14032.1"/>
    </source>
</evidence>
<reference evidence="4 5" key="1">
    <citation type="submission" date="2016-12" db="EMBL/GenBank/DDBJ databases">
        <title>The draft genome sequence of Actinophytocola xinjiangensis.</title>
        <authorList>
            <person name="Wang W."/>
            <person name="Yuan L."/>
        </authorList>
    </citation>
    <scope>NUCLEOTIDE SEQUENCE [LARGE SCALE GENOMIC DNA]</scope>
    <source>
        <strain evidence="4 5">CGMCC 4.4663</strain>
    </source>
</reference>
<dbReference type="CDD" id="cd01948">
    <property type="entry name" value="EAL"/>
    <property type="match status" value="1"/>
</dbReference>
<keyword evidence="4" id="KW-0418">Kinase</keyword>
<protein>
    <submittedName>
        <fullName evidence="4">Histidine kinase</fullName>
    </submittedName>
</protein>
<dbReference type="CDD" id="cd00130">
    <property type="entry name" value="PAS"/>
    <property type="match status" value="3"/>
</dbReference>
<name>A0A7Z1B1K3_9PSEU</name>
<dbReference type="AlphaFoldDB" id="A0A7Z1B1K3"/>